<protein>
    <submittedName>
        <fullName evidence="2">Uncharacterized protein</fullName>
    </submittedName>
</protein>
<evidence type="ECO:0000256" key="1">
    <source>
        <dbReference type="SAM" id="MobiDB-lite"/>
    </source>
</evidence>
<name>A0A2U2RHI5_9MICO</name>
<comment type="caution">
    <text evidence="2">The sequence shown here is derived from an EMBL/GenBank/DDBJ whole genome shotgun (WGS) entry which is preliminary data.</text>
</comment>
<sequence length="66" mass="7375">MPAKKRRSLKPSQFGLPGSRRYPVDTKARARNAKARAAQQRKAGNLSKSSQSKINAKANKRLRRKG</sequence>
<organism evidence="2 3">
    <name type="scientific">Brachybacterium endophyticum</name>
    <dbReference type="NCBI Taxonomy" id="2182385"/>
    <lineage>
        <taxon>Bacteria</taxon>
        <taxon>Bacillati</taxon>
        <taxon>Actinomycetota</taxon>
        <taxon>Actinomycetes</taxon>
        <taxon>Micrococcales</taxon>
        <taxon>Dermabacteraceae</taxon>
        <taxon>Brachybacterium</taxon>
    </lineage>
</organism>
<reference evidence="2 3" key="1">
    <citation type="submission" date="2018-05" db="EMBL/GenBank/DDBJ databases">
        <title>Brachybacterium sp. M1HQ-2T, whole genome shotgun sequence.</title>
        <authorList>
            <person name="Tuo L."/>
        </authorList>
    </citation>
    <scope>NUCLEOTIDE SEQUENCE [LARGE SCALE GENOMIC DNA]</scope>
    <source>
        <strain evidence="2 3">M1HQ-2</strain>
    </source>
</reference>
<proteinExistence type="predicted"/>
<keyword evidence="3" id="KW-1185">Reference proteome</keyword>
<evidence type="ECO:0000313" key="2">
    <source>
        <dbReference type="EMBL" id="PWH05316.1"/>
    </source>
</evidence>
<gene>
    <name evidence="2" type="ORF">DEO23_14085</name>
</gene>
<feature type="region of interest" description="Disordered" evidence="1">
    <location>
        <begin position="1"/>
        <end position="66"/>
    </location>
</feature>
<dbReference type="AlphaFoldDB" id="A0A2U2RHI5"/>
<accession>A0A2U2RHI5</accession>
<dbReference type="Proteomes" id="UP000245590">
    <property type="component" value="Unassembled WGS sequence"/>
</dbReference>
<dbReference type="EMBL" id="QFKX01000006">
    <property type="protein sequence ID" value="PWH05316.1"/>
    <property type="molecule type" value="Genomic_DNA"/>
</dbReference>
<evidence type="ECO:0000313" key="3">
    <source>
        <dbReference type="Proteomes" id="UP000245590"/>
    </source>
</evidence>